<comment type="caution">
    <text evidence="1">The sequence shown here is derived from an EMBL/GenBank/DDBJ whole genome shotgun (WGS) entry which is preliminary data.</text>
</comment>
<evidence type="ECO:0000313" key="1">
    <source>
        <dbReference type="EMBL" id="MBI4923986.1"/>
    </source>
</evidence>
<reference evidence="1" key="1">
    <citation type="submission" date="2020-07" db="EMBL/GenBank/DDBJ databases">
        <title>Huge and variable diversity of episymbiotic CPR bacteria and DPANN archaea in groundwater ecosystems.</title>
        <authorList>
            <person name="He C.Y."/>
            <person name="Keren R."/>
            <person name="Whittaker M."/>
            <person name="Farag I.F."/>
            <person name="Doudna J."/>
            <person name="Cate J.H.D."/>
            <person name="Banfield J.F."/>
        </authorList>
    </citation>
    <scope>NUCLEOTIDE SEQUENCE</scope>
    <source>
        <strain evidence="1">NC_groundwater_1586_Pr3_B-0.1um_66_15</strain>
    </source>
</reference>
<organism evidence="1 2">
    <name type="scientific">Devosia nanyangense</name>
    <dbReference type="NCBI Taxonomy" id="1228055"/>
    <lineage>
        <taxon>Bacteria</taxon>
        <taxon>Pseudomonadati</taxon>
        <taxon>Pseudomonadota</taxon>
        <taxon>Alphaproteobacteria</taxon>
        <taxon>Hyphomicrobiales</taxon>
        <taxon>Devosiaceae</taxon>
        <taxon>Devosia</taxon>
    </lineage>
</organism>
<name>A0A933L5F7_9HYPH</name>
<sequence>MVDDADLLALDVKLRRLVRRARRQRRGAEGGPAQWQAWSGTMDEALGLVDQIAGTPALGLDGLSVKIGALRWFLEETDAILDAKGLRQLRSLHQEARRLARG</sequence>
<accession>A0A933L5F7</accession>
<dbReference type="Proteomes" id="UP000782610">
    <property type="component" value="Unassembled WGS sequence"/>
</dbReference>
<proteinExistence type="predicted"/>
<gene>
    <name evidence="1" type="ORF">HY834_19810</name>
</gene>
<protein>
    <submittedName>
        <fullName evidence="1">Uncharacterized protein</fullName>
    </submittedName>
</protein>
<evidence type="ECO:0000313" key="2">
    <source>
        <dbReference type="Proteomes" id="UP000782610"/>
    </source>
</evidence>
<dbReference type="EMBL" id="JACRAF010000066">
    <property type="protein sequence ID" value="MBI4923986.1"/>
    <property type="molecule type" value="Genomic_DNA"/>
</dbReference>
<dbReference type="AlphaFoldDB" id="A0A933L5F7"/>